<proteinExistence type="predicted"/>
<dbReference type="InterPro" id="IPR007345">
    <property type="entry name" value="Polysacch_pyruvyl_Trfase"/>
</dbReference>
<accession>A0A086SUD4</accession>
<feature type="domain" description="Polysaccharide pyruvyl transferase" evidence="1">
    <location>
        <begin position="107"/>
        <end position="370"/>
    </location>
</feature>
<dbReference type="GO" id="GO:0016740">
    <property type="term" value="F:transferase activity"/>
    <property type="evidence" value="ECO:0007669"/>
    <property type="project" value="UniProtKB-KW"/>
</dbReference>
<organism evidence="2 3">
    <name type="scientific">Hapsidospora chrysogenum (strain ATCC 11550 / CBS 779.69 / DSM 880 / IAM 14645 / JCM 23072 / IMI 49137)</name>
    <name type="common">Acremonium chrysogenum</name>
    <dbReference type="NCBI Taxonomy" id="857340"/>
    <lineage>
        <taxon>Eukaryota</taxon>
        <taxon>Fungi</taxon>
        <taxon>Dikarya</taxon>
        <taxon>Ascomycota</taxon>
        <taxon>Pezizomycotina</taxon>
        <taxon>Sordariomycetes</taxon>
        <taxon>Hypocreomycetidae</taxon>
        <taxon>Hypocreales</taxon>
        <taxon>Bionectriaceae</taxon>
        <taxon>Hapsidospora</taxon>
    </lineage>
</organism>
<dbReference type="OrthoDB" id="414175at2759"/>
<sequence length="413" mass="46947">MRAFVPFGRITLVVVALLLAFAFVLVAQSSSITSSSAFRTGTDSLWTTFGGDKSSRRKDISFDLSTPPVAGCEDIVNDLQQQLIQRYSVILKGVRHANIWGYLETENKGDAAIWAAQQILLSYLGIETMISCRFLEHCDLDKFRAKLEYYRPHSAIIMAGGGNFNDYYWEDQPSRMKMIQAFTNVSIRAFPQSVYMTKEERIEMTKTAFNKHNDLQLAARDQPSFDWLNETFYESEGITPELVPDIAFMWGNRSEFRTEREKKHDVLILARQDMEISDGNSTDIEWGTGTLDVGGKVGNLTYHKVDWRHTKTPGINEPGGPDEEHGVNQRAWIKAMDGFELLGSARFVITDRLHGHILSTVIGVPHVLMDSKLGKNLNFHNTWTRDCECTRITSNMTEALDVARLYFEHNPRD</sequence>
<dbReference type="EMBL" id="JPKY01000173">
    <property type="protein sequence ID" value="KFH40716.1"/>
    <property type="molecule type" value="Genomic_DNA"/>
</dbReference>
<dbReference type="HOGENOM" id="CLU_045699_2_0_1"/>
<dbReference type="STRING" id="857340.A0A086SUD4"/>
<dbReference type="AlphaFoldDB" id="A0A086SUD4"/>
<gene>
    <name evidence="2" type="ORF">ACRE_085840</name>
</gene>
<protein>
    <submittedName>
        <fullName evidence="2">Pyruvyl transferase-like protein</fullName>
    </submittedName>
</protein>
<keyword evidence="2" id="KW-0808">Transferase</keyword>
<evidence type="ECO:0000259" key="1">
    <source>
        <dbReference type="Pfam" id="PF04230"/>
    </source>
</evidence>
<keyword evidence="3" id="KW-1185">Reference proteome</keyword>
<dbReference type="Pfam" id="PF04230">
    <property type="entry name" value="PS_pyruv_trans"/>
    <property type="match status" value="1"/>
</dbReference>
<evidence type="ECO:0000313" key="2">
    <source>
        <dbReference type="EMBL" id="KFH40716.1"/>
    </source>
</evidence>
<name>A0A086SUD4_HAPC1</name>
<reference evidence="3" key="1">
    <citation type="journal article" date="2014" name="Genome Announc.">
        <title>Genome sequence and annotation of Acremonium chrysogenum, producer of the beta-lactam antibiotic cephalosporin C.</title>
        <authorList>
            <person name="Terfehr D."/>
            <person name="Dahlmann T.A."/>
            <person name="Specht T."/>
            <person name="Zadra I."/>
            <person name="Kuernsteiner H."/>
            <person name="Kueck U."/>
        </authorList>
    </citation>
    <scope>NUCLEOTIDE SEQUENCE [LARGE SCALE GENOMIC DNA]</scope>
    <source>
        <strain evidence="3">ATCC 11550 / CBS 779.69 / DSM 880 / IAM 14645 / JCM 23072 / IMI 49137</strain>
    </source>
</reference>
<dbReference type="Proteomes" id="UP000029964">
    <property type="component" value="Unassembled WGS sequence"/>
</dbReference>
<evidence type="ECO:0000313" key="3">
    <source>
        <dbReference type="Proteomes" id="UP000029964"/>
    </source>
</evidence>
<comment type="caution">
    <text evidence="2">The sequence shown here is derived from an EMBL/GenBank/DDBJ whole genome shotgun (WGS) entry which is preliminary data.</text>
</comment>